<protein>
    <submittedName>
        <fullName evidence="2">Uncharacterized protein</fullName>
    </submittedName>
</protein>
<dbReference type="RefSeq" id="WP_067385526.1">
    <property type="nucleotide sequence ID" value="NZ_BDQI01000060.1"/>
</dbReference>
<organism evidence="2 3">
    <name type="scientific">Streptomyces olivochromogenes</name>
    <dbReference type="NCBI Taxonomy" id="1963"/>
    <lineage>
        <taxon>Bacteria</taxon>
        <taxon>Bacillati</taxon>
        <taxon>Actinomycetota</taxon>
        <taxon>Actinomycetes</taxon>
        <taxon>Kitasatosporales</taxon>
        <taxon>Streptomycetaceae</taxon>
        <taxon>Streptomyces</taxon>
    </lineage>
</organism>
<comment type="caution">
    <text evidence="2">The sequence shown here is derived from an EMBL/GenBank/DDBJ whole genome shotgun (WGS) entry which is preliminary data.</text>
</comment>
<evidence type="ECO:0000313" key="2">
    <source>
        <dbReference type="EMBL" id="GAX58646.1"/>
    </source>
</evidence>
<dbReference type="Proteomes" id="UP000217446">
    <property type="component" value="Unassembled WGS sequence"/>
</dbReference>
<feature type="region of interest" description="Disordered" evidence="1">
    <location>
        <begin position="19"/>
        <end position="46"/>
    </location>
</feature>
<gene>
    <name evidence="2" type="ORF">SO3561_10221</name>
</gene>
<reference evidence="3" key="1">
    <citation type="submission" date="2017-05" db="EMBL/GenBank/DDBJ databases">
        <title>Streptomyces olivochromogenes NBRC 3561 whole genome shotgun sequence.</title>
        <authorList>
            <person name="Dohra H."/>
            <person name="Kodani S."/>
        </authorList>
    </citation>
    <scope>NUCLEOTIDE SEQUENCE [LARGE SCALE GENOMIC DNA]</scope>
    <source>
        <strain evidence="3">NBRC 3561</strain>
    </source>
</reference>
<keyword evidence="3" id="KW-1185">Reference proteome</keyword>
<sequence length="266" mass="29516">MAEDQEYDEVDAVVRIPKGERLADSRKSEGWSRGFTPKTSDKGPEHVEIRLKAEDESGFADKPEIVYVTEYVEDQRTQLTPGQQARADIAGQIIDGLVEIAKPLVAHWWHTQAVPVLVAKREALVLKRQARRAQKKALRAGVTTTPPIAVPGVEADAPSQDVATAPSDPKVTVTSEQFQQMFMTWLAREDAQQALWSLIVNAEVEDGGAATLAWQQELKELSPEQRTERVMEFCAANPSILEDFARQLMGSMALGLGETTLRRDRV</sequence>
<accession>A0A286PGG7</accession>
<dbReference type="STRING" id="1963.AQJ27_49945"/>
<name>A0A286PGG7_STROL</name>
<evidence type="ECO:0000313" key="3">
    <source>
        <dbReference type="Proteomes" id="UP000217446"/>
    </source>
</evidence>
<dbReference type="EMBL" id="BDQI01000060">
    <property type="protein sequence ID" value="GAX58646.1"/>
    <property type="molecule type" value="Genomic_DNA"/>
</dbReference>
<feature type="compositionally biased region" description="Basic and acidic residues" evidence="1">
    <location>
        <begin position="19"/>
        <end position="30"/>
    </location>
</feature>
<proteinExistence type="predicted"/>
<dbReference type="AlphaFoldDB" id="A0A286PGG7"/>
<evidence type="ECO:0000256" key="1">
    <source>
        <dbReference type="SAM" id="MobiDB-lite"/>
    </source>
</evidence>